<evidence type="ECO:0000313" key="2">
    <source>
        <dbReference type="Proteomes" id="UP001169217"/>
    </source>
</evidence>
<organism evidence="1 2">
    <name type="scientific">Colletotrichum limetticola</name>
    <dbReference type="NCBI Taxonomy" id="1209924"/>
    <lineage>
        <taxon>Eukaryota</taxon>
        <taxon>Fungi</taxon>
        <taxon>Dikarya</taxon>
        <taxon>Ascomycota</taxon>
        <taxon>Pezizomycotina</taxon>
        <taxon>Sordariomycetes</taxon>
        <taxon>Hypocreomycetidae</taxon>
        <taxon>Glomerellales</taxon>
        <taxon>Glomerellaceae</taxon>
        <taxon>Colletotrichum</taxon>
        <taxon>Colletotrichum acutatum species complex</taxon>
    </lineage>
</organism>
<dbReference type="PANTHER" id="PTHR46082:SF11">
    <property type="entry name" value="AAA+ ATPASE DOMAIN-CONTAINING PROTEIN-RELATED"/>
    <property type="match status" value="1"/>
</dbReference>
<dbReference type="PANTHER" id="PTHR46082">
    <property type="entry name" value="ATP/GTP-BINDING PROTEIN-RELATED"/>
    <property type="match status" value="1"/>
</dbReference>
<dbReference type="InterPro" id="IPR035994">
    <property type="entry name" value="Nucleoside_phosphorylase_sf"/>
</dbReference>
<accession>A0ABQ9PGQ4</accession>
<dbReference type="Gene3D" id="3.40.50.1580">
    <property type="entry name" value="Nucleoside phosphorylase domain"/>
    <property type="match status" value="1"/>
</dbReference>
<sequence>MNTLDPRKYTVAWLAPLEIEARAARCMLDTEHQGRFPRRESDDHTFNAGEIGDHNVVIATFPPGTAYGTGSAADLARAVKSFFPNVRLALLVGIAAGMPDLRKTPSGYHLRDIRLGDVLVAMGSSNSSAVIPYDLGKSTTDGLKLLRHGHGLPDTQAIIRSAIGEIQREEPEDLKLFVPYYEAMKNKRLPTSRFTRDSYADPGLENDRYYRYHNAGGKIRVDRPDRPANERTRVWYGTIGSGEKVIKNEEKREDLVTVMQEEVIGLEMEAAGTLRVFPAGVIQGVCDYGNDDKNDDWQPFAAAMAAAYAKAVLMRLYEVDREPPLAEIAPEPRRDAVAVPQ</sequence>
<comment type="caution">
    <text evidence="1">The sequence shown here is derived from an EMBL/GenBank/DDBJ whole genome shotgun (WGS) entry which is preliminary data.</text>
</comment>
<evidence type="ECO:0000313" key="1">
    <source>
        <dbReference type="EMBL" id="KAK0371173.1"/>
    </source>
</evidence>
<proteinExistence type="predicted"/>
<reference evidence="1" key="1">
    <citation type="submission" date="2023-04" db="EMBL/GenBank/DDBJ databases">
        <title>Colletotrichum limetticola genome sequence.</title>
        <authorList>
            <person name="Baroncelli R."/>
        </authorList>
    </citation>
    <scope>NUCLEOTIDE SEQUENCE</scope>
    <source>
        <strain evidence="1">KLA-Anderson</strain>
    </source>
</reference>
<name>A0ABQ9PGQ4_9PEZI</name>
<dbReference type="EMBL" id="JARUPT010000467">
    <property type="protein sequence ID" value="KAK0371173.1"/>
    <property type="molecule type" value="Genomic_DNA"/>
</dbReference>
<keyword evidence="2" id="KW-1185">Reference proteome</keyword>
<dbReference type="SUPFAM" id="SSF53167">
    <property type="entry name" value="Purine and uridine phosphorylases"/>
    <property type="match status" value="1"/>
</dbReference>
<dbReference type="InterPro" id="IPR053137">
    <property type="entry name" value="NLR-like"/>
</dbReference>
<protein>
    <submittedName>
        <fullName evidence="1">Ankyrin repeat-containing protein</fullName>
    </submittedName>
</protein>
<dbReference type="Proteomes" id="UP001169217">
    <property type="component" value="Unassembled WGS sequence"/>
</dbReference>
<gene>
    <name evidence="1" type="ORF">CLIM01_11474</name>
</gene>